<keyword evidence="1" id="KW-0472">Membrane</keyword>
<organism evidence="3 4">
    <name type="scientific">Paracoccus rhizosphaerae</name>
    <dbReference type="NCBI Taxonomy" id="1133347"/>
    <lineage>
        <taxon>Bacteria</taxon>
        <taxon>Pseudomonadati</taxon>
        <taxon>Pseudomonadota</taxon>
        <taxon>Alphaproteobacteria</taxon>
        <taxon>Rhodobacterales</taxon>
        <taxon>Paracoccaceae</taxon>
        <taxon>Paracoccus</taxon>
    </lineage>
</organism>
<dbReference type="Proteomes" id="UP001589795">
    <property type="component" value="Unassembled WGS sequence"/>
</dbReference>
<feature type="transmembrane region" description="Helical" evidence="1">
    <location>
        <begin position="221"/>
        <end position="242"/>
    </location>
</feature>
<dbReference type="RefSeq" id="WP_265508461.1">
    <property type="nucleotide sequence ID" value="NZ_JAOTBE010000079.1"/>
</dbReference>
<proteinExistence type="predicted"/>
<name>A0ABV6CRS0_9RHOB</name>
<dbReference type="EC" id="2.3.-.-" evidence="3"/>
<feature type="domain" description="Acyltransferase 3" evidence="2">
    <location>
        <begin position="15"/>
        <end position="323"/>
    </location>
</feature>
<feature type="transmembrane region" description="Helical" evidence="1">
    <location>
        <begin position="50"/>
        <end position="68"/>
    </location>
</feature>
<evidence type="ECO:0000256" key="1">
    <source>
        <dbReference type="SAM" id="Phobius"/>
    </source>
</evidence>
<feature type="transmembrane region" description="Helical" evidence="1">
    <location>
        <begin position="166"/>
        <end position="183"/>
    </location>
</feature>
<dbReference type="GO" id="GO:0016746">
    <property type="term" value="F:acyltransferase activity"/>
    <property type="evidence" value="ECO:0007669"/>
    <property type="project" value="UniProtKB-KW"/>
</dbReference>
<evidence type="ECO:0000313" key="4">
    <source>
        <dbReference type="Proteomes" id="UP001589795"/>
    </source>
</evidence>
<reference evidence="3 4" key="1">
    <citation type="submission" date="2024-09" db="EMBL/GenBank/DDBJ databases">
        <authorList>
            <person name="Sun Q."/>
            <person name="Mori K."/>
        </authorList>
    </citation>
    <scope>NUCLEOTIDE SEQUENCE [LARGE SCALE GENOMIC DNA]</scope>
    <source>
        <strain evidence="3 4">CCM 7904</strain>
    </source>
</reference>
<feature type="transmembrane region" description="Helical" evidence="1">
    <location>
        <begin position="12"/>
        <end position="30"/>
    </location>
</feature>
<keyword evidence="3" id="KW-0808">Transferase</keyword>
<dbReference type="PANTHER" id="PTHR23028:SF131">
    <property type="entry name" value="BLR2367 PROTEIN"/>
    <property type="match status" value="1"/>
</dbReference>
<keyword evidence="3" id="KW-0012">Acyltransferase</keyword>
<dbReference type="InterPro" id="IPR050879">
    <property type="entry name" value="Acyltransferase_3"/>
</dbReference>
<gene>
    <name evidence="3" type="ORF">ACFFIZ_16870</name>
</gene>
<feature type="transmembrane region" description="Helical" evidence="1">
    <location>
        <begin position="248"/>
        <end position="269"/>
    </location>
</feature>
<accession>A0ABV6CRS0</accession>
<evidence type="ECO:0000313" key="3">
    <source>
        <dbReference type="EMBL" id="MFC0201936.1"/>
    </source>
</evidence>
<keyword evidence="4" id="KW-1185">Reference proteome</keyword>
<dbReference type="InterPro" id="IPR002656">
    <property type="entry name" value="Acyl_transf_3_dom"/>
</dbReference>
<keyword evidence="1" id="KW-0812">Transmembrane</keyword>
<protein>
    <submittedName>
        <fullName evidence="3">Acyltransferase family protein</fullName>
        <ecNumber evidence="3">2.3.-.-</ecNumber>
    </submittedName>
</protein>
<dbReference type="PANTHER" id="PTHR23028">
    <property type="entry name" value="ACETYLTRANSFERASE"/>
    <property type="match status" value="1"/>
</dbReference>
<evidence type="ECO:0000259" key="2">
    <source>
        <dbReference type="Pfam" id="PF01757"/>
    </source>
</evidence>
<feature type="transmembrane region" description="Helical" evidence="1">
    <location>
        <begin position="309"/>
        <end position="331"/>
    </location>
</feature>
<comment type="caution">
    <text evidence="3">The sequence shown here is derived from an EMBL/GenBank/DDBJ whole genome shotgun (WGS) entry which is preliminary data.</text>
</comment>
<dbReference type="Pfam" id="PF01757">
    <property type="entry name" value="Acyl_transf_3"/>
    <property type="match status" value="1"/>
</dbReference>
<dbReference type="EMBL" id="JBHLWQ010000156">
    <property type="protein sequence ID" value="MFC0201936.1"/>
    <property type="molecule type" value="Genomic_DNA"/>
</dbReference>
<keyword evidence="1" id="KW-1133">Transmembrane helix</keyword>
<feature type="transmembrane region" description="Helical" evidence="1">
    <location>
        <begin position="138"/>
        <end position="159"/>
    </location>
</feature>
<feature type="transmembrane region" description="Helical" evidence="1">
    <location>
        <begin position="281"/>
        <end position="303"/>
    </location>
</feature>
<sequence>MRGSQPAAGRLDVLQAGRAAAAILVVLYHANNFVLPLRLYDGDTAWRGFGWGYAGVEFFFVLSGFIIARAHHRDVGQPTRILRFLYKRCIRILPMYWLVLTTLLVAYQLVPTLGAGALPDTEPAAQAYLLVPSAERSILPVAWTLKHEMVFYSAFVCFLIDVRWGAGIFFFWMGACMIALFLPELDFPAAFFLSPYNLLFAAGLVMYFFQPVVREPVARALVFLGIAMFIIVGLSEQFLFAWPLGVRTLAYGVAACAVIAGSVQISCRVPTSAVLLGNASYAIYLLHLPVMNVLAILLAKSGAGSLTPPLLMCLGLSAIAVAAGAAAHVIVEKPMQQWLVRKSLLPRLSRRSI</sequence>
<feature type="transmembrane region" description="Helical" evidence="1">
    <location>
        <begin position="89"/>
        <end position="110"/>
    </location>
</feature>
<feature type="transmembrane region" description="Helical" evidence="1">
    <location>
        <begin position="189"/>
        <end position="209"/>
    </location>
</feature>